<evidence type="ECO:0000313" key="3">
    <source>
        <dbReference type="Proteomes" id="UP001516400"/>
    </source>
</evidence>
<dbReference type="AlphaFoldDB" id="A0ABD2NSR7"/>
<accession>A0ABD2NSR7</accession>
<sequence length="166" mass="18422">MNNSTQTDLEEASIEGRLYLRLSETLSHHIDDKVLSLMHGISDLNKSEYTGKRQTMKVKTSVFSSSLSSSRHVQQSLGYTYGGTLVGKQAGKKVSPSAWGKSPSTKKYPSIYNSSSKEKILQHGKNNISMVGTREREDRMEEMVTQLGDPAPTQSKYQPGTGNQYN</sequence>
<name>A0ABD2NSR7_9CUCU</name>
<dbReference type="EMBL" id="JABFTP020000144">
    <property type="protein sequence ID" value="KAL3281544.1"/>
    <property type="molecule type" value="Genomic_DNA"/>
</dbReference>
<organism evidence="2 3">
    <name type="scientific">Cryptolaemus montrouzieri</name>
    <dbReference type="NCBI Taxonomy" id="559131"/>
    <lineage>
        <taxon>Eukaryota</taxon>
        <taxon>Metazoa</taxon>
        <taxon>Ecdysozoa</taxon>
        <taxon>Arthropoda</taxon>
        <taxon>Hexapoda</taxon>
        <taxon>Insecta</taxon>
        <taxon>Pterygota</taxon>
        <taxon>Neoptera</taxon>
        <taxon>Endopterygota</taxon>
        <taxon>Coleoptera</taxon>
        <taxon>Polyphaga</taxon>
        <taxon>Cucujiformia</taxon>
        <taxon>Coccinelloidea</taxon>
        <taxon>Coccinellidae</taxon>
        <taxon>Scymninae</taxon>
        <taxon>Scymnini</taxon>
        <taxon>Cryptolaemus</taxon>
    </lineage>
</organism>
<evidence type="ECO:0000313" key="2">
    <source>
        <dbReference type="EMBL" id="KAL3281544.1"/>
    </source>
</evidence>
<gene>
    <name evidence="2" type="ORF">HHI36_004752</name>
</gene>
<keyword evidence="3" id="KW-1185">Reference proteome</keyword>
<reference evidence="2 3" key="1">
    <citation type="journal article" date="2021" name="BMC Biol.">
        <title>Horizontally acquired antibacterial genes associated with adaptive radiation of ladybird beetles.</title>
        <authorList>
            <person name="Li H.S."/>
            <person name="Tang X.F."/>
            <person name="Huang Y.H."/>
            <person name="Xu Z.Y."/>
            <person name="Chen M.L."/>
            <person name="Du X.Y."/>
            <person name="Qiu B.Y."/>
            <person name="Chen P.T."/>
            <person name="Zhang W."/>
            <person name="Slipinski A."/>
            <person name="Escalona H.E."/>
            <person name="Waterhouse R.M."/>
            <person name="Zwick A."/>
            <person name="Pang H."/>
        </authorList>
    </citation>
    <scope>NUCLEOTIDE SEQUENCE [LARGE SCALE GENOMIC DNA]</scope>
    <source>
        <strain evidence="2">SYSU2018</strain>
    </source>
</reference>
<feature type="region of interest" description="Disordered" evidence="1">
    <location>
        <begin position="134"/>
        <end position="166"/>
    </location>
</feature>
<proteinExistence type="predicted"/>
<feature type="compositionally biased region" description="Polar residues" evidence="1">
    <location>
        <begin position="152"/>
        <end position="166"/>
    </location>
</feature>
<evidence type="ECO:0000256" key="1">
    <source>
        <dbReference type="SAM" id="MobiDB-lite"/>
    </source>
</evidence>
<protein>
    <submittedName>
        <fullName evidence="2">Uncharacterized protein</fullName>
    </submittedName>
</protein>
<comment type="caution">
    <text evidence="2">The sequence shown here is derived from an EMBL/GenBank/DDBJ whole genome shotgun (WGS) entry which is preliminary data.</text>
</comment>
<dbReference type="Proteomes" id="UP001516400">
    <property type="component" value="Unassembled WGS sequence"/>
</dbReference>